<accession>A0A4R6T6P5</accession>
<feature type="transmembrane region" description="Helical" evidence="1">
    <location>
        <begin position="7"/>
        <end position="33"/>
    </location>
</feature>
<reference evidence="2 3" key="1">
    <citation type="submission" date="2019-03" db="EMBL/GenBank/DDBJ databases">
        <title>Genomic Encyclopedia of Type Strains, Phase III (KMG-III): the genomes of soil and plant-associated and newly described type strains.</title>
        <authorList>
            <person name="Whitman W."/>
        </authorList>
    </citation>
    <scope>NUCLEOTIDE SEQUENCE [LARGE SCALE GENOMIC DNA]</scope>
    <source>
        <strain evidence="2 3">CECT 8446</strain>
    </source>
</reference>
<feature type="transmembrane region" description="Helical" evidence="1">
    <location>
        <begin position="111"/>
        <end position="135"/>
    </location>
</feature>
<organism evidence="2 3">
    <name type="scientific">Algoriphagus boseongensis</name>
    <dbReference type="NCBI Taxonomy" id="1442587"/>
    <lineage>
        <taxon>Bacteria</taxon>
        <taxon>Pseudomonadati</taxon>
        <taxon>Bacteroidota</taxon>
        <taxon>Cytophagia</taxon>
        <taxon>Cytophagales</taxon>
        <taxon>Cyclobacteriaceae</taxon>
        <taxon>Algoriphagus</taxon>
    </lineage>
</organism>
<dbReference type="AlphaFoldDB" id="A0A4R6T6P5"/>
<keyword evidence="3" id="KW-1185">Reference proteome</keyword>
<name>A0A4R6T6P5_9BACT</name>
<dbReference type="OrthoDB" id="6025129at2"/>
<dbReference type="EMBL" id="SNYF01000005">
    <property type="protein sequence ID" value="TDQ18276.1"/>
    <property type="molecule type" value="Genomic_DNA"/>
</dbReference>
<gene>
    <name evidence="2" type="ORF">DFQ04_0074</name>
</gene>
<keyword evidence="1" id="KW-0472">Membrane</keyword>
<dbReference type="Proteomes" id="UP000294535">
    <property type="component" value="Unassembled WGS sequence"/>
</dbReference>
<proteinExistence type="predicted"/>
<keyword evidence="1" id="KW-0812">Transmembrane</keyword>
<feature type="transmembrane region" description="Helical" evidence="1">
    <location>
        <begin position="59"/>
        <end position="78"/>
    </location>
</feature>
<comment type="caution">
    <text evidence="2">The sequence shown here is derived from an EMBL/GenBank/DDBJ whole genome shotgun (WGS) entry which is preliminary data.</text>
</comment>
<sequence>MNPILKNFAAVLVGLLVGATVNMGLILISGSIIPPPEGADLTTMEGLTAAMPLMEPKHFLFPFLAHALGTLVGAFLTAKIAASYKWYLAMFIGLMFFIGGTINVMSLPAPLWFNVVDLLGAYFPMAFIGASLAGAKRTSSPKTK</sequence>
<feature type="transmembrane region" description="Helical" evidence="1">
    <location>
        <begin position="85"/>
        <end position="105"/>
    </location>
</feature>
<protein>
    <submittedName>
        <fullName evidence="2">Uncharacterized protein</fullName>
    </submittedName>
</protein>
<evidence type="ECO:0000313" key="2">
    <source>
        <dbReference type="EMBL" id="TDQ18276.1"/>
    </source>
</evidence>
<evidence type="ECO:0000313" key="3">
    <source>
        <dbReference type="Proteomes" id="UP000294535"/>
    </source>
</evidence>
<dbReference type="RefSeq" id="WP_133551562.1">
    <property type="nucleotide sequence ID" value="NZ_SNYF01000005.1"/>
</dbReference>
<keyword evidence="1" id="KW-1133">Transmembrane helix</keyword>
<evidence type="ECO:0000256" key="1">
    <source>
        <dbReference type="SAM" id="Phobius"/>
    </source>
</evidence>